<protein>
    <submittedName>
        <fullName evidence="3">Uncharacterized protein LOC123390495</fullName>
    </submittedName>
</protein>
<feature type="region of interest" description="Disordered" evidence="1">
    <location>
        <begin position="201"/>
        <end position="227"/>
    </location>
</feature>
<keyword evidence="2" id="KW-1185">Reference proteome</keyword>
<feature type="region of interest" description="Disordered" evidence="1">
    <location>
        <begin position="40"/>
        <end position="67"/>
    </location>
</feature>
<gene>
    <name evidence="3" type="primary">LOC123390495</name>
</gene>
<name>A0A8U0UXJ1_MUSPF</name>
<proteinExistence type="predicted"/>
<evidence type="ECO:0000256" key="1">
    <source>
        <dbReference type="SAM" id="MobiDB-lite"/>
    </source>
</evidence>
<sequence>MSIQVSRRRRRPAALQARLPDGAGSANTAALLQALGETVASASPASRGRPRPFPLRPPPSWGSAGQHLQVSPHLGFHQPVCSGAGAFLPPSGPLEVHLRRPTPDPAHSPHLETCHLAAKPPLAVRGDGHTWLWKESQLEISVGHLGLFKRLRRWFSRGKARQNRPENRWRPMSGPPARRLRMAPESLNFYQVSRAAAAGLEEASPKNEATTWRQKAPCGAGGGRSSVGPLGSASAMLVREGHRMVPPVSSLVKRPVCPDALQRLHSPSPRRCLTSGND</sequence>
<feature type="region of interest" description="Disordered" evidence="1">
    <location>
        <begin position="1"/>
        <end position="22"/>
    </location>
</feature>
<dbReference type="Proteomes" id="UP000000715">
    <property type="component" value="Unplaced"/>
</dbReference>
<accession>A0A8U0UXJ1</accession>
<dbReference type="AlphaFoldDB" id="A0A8U0UXJ1"/>
<organism evidence="2 3">
    <name type="scientific">Mustela putorius furo</name>
    <name type="common">European domestic ferret</name>
    <name type="synonym">Mustela furo</name>
    <dbReference type="NCBI Taxonomy" id="9669"/>
    <lineage>
        <taxon>Eukaryota</taxon>
        <taxon>Metazoa</taxon>
        <taxon>Chordata</taxon>
        <taxon>Craniata</taxon>
        <taxon>Vertebrata</taxon>
        <taxon>Euteleostomi</taxon>
        <taxon>Mammalia</taxon>
        <taxon>Eutheria</taxon>
        <taxon>Laurasiatheria</taxon>
        <taxon>Carnivora</taxon>
        <taxon>Caniformia</taxon>
        <taxon>Musteloidea</taxon>
        <taxon>Mustelidae</taxon>
        <taxon>Mustelinae</taxon>
        <taxon>Mustela</taxon>
    </lineage>
</organism>
<evidence type="ECO:0000313" key="3">
    <source>
        <dbReference type="RefSeq" id="XP_044930519.1"/>
    </source>
</evidence>
<dbReference type="GeneID" id="123390495"/>
<feature type="compositionally biased region" description="Basic residues" evidence="1">
    <location>
        <begin position="1"/>
        <end position="12"/>
    </location>
</feature>
<dbReference type="RefSeq" id="XP_044930519.1">
    <property type="nucleotide sequence ID" value="XM_045074584.1"/>
</dbReference>
<evidence type="ECO:0000313" key="2">
    <source>
        <dbReference type="Proteomes" id="UP000000715"/>
    </source>
</evidence>
<reference evidence="3" key="1">
    <citation type="submission" date="2025-08" db="UniProtKB">
        <authorList>
            <consortium name="RefSeq"/>
        </authorList>
    </citation>
    <scope>IDENTIFICATION</scope>
    <source>
        <tissue evidence="3">Brain</tissue>
    </source>
</reference>
<feature type="compositionally biased region" description="Pro residues" evidence="1">
    <location>
        <begin position="51"/>
        <end position="60"/>
    </location>
</feature>